<gene>
    <name evidence="2" type="ORF">J4050_01660</name>
</gene>
<protein>
    <submittedName>
        <fullName evidence="2">Carboxypeptidase-like regulatory domain-containing protein</fullName>
    </submittedName>
</protein>
<dbReference type="SUPFAM" id="SSF49464">
    <property type="entry name" value="Carboxypeptidase regulatory domain-like"/>
    <property type="match status" value="1"/>
</dbReference>
<reference evidence="2 3" key="1">
    <citation type="submission" date="2021-03" db="EMBL/GenBank/DDBJ databases">
        <title>Winogradskyella sp. nov., isolated from costal sediment.</title>
        <authorList>
            <person name="Gao C."/>
        </authorList>
    </citation>
    <scope>NUCLEOTIDE SEQUENCE [LARGE SCALE GENOMIC DNA]</scope>
    <source>
        <strain evidence="2 3">DF17</strain>
    </source>
</reference>
<organism evidence="2 3">
    <name type="scientific">Winogradskyella pelagia</name>
    <dbReference type="NCBI Taxonomy" id="2819984"/>
    <lineage>
        <taxon>Bacteria</taxon>
        <taxon>Pseudomonadati</taxon>
        <taxon>Bacteroidota</taxon>
        <taxon>Flavobacteriia</taxon>
        <taxon>Flavobacteriales</taxon>
        <taxon>Flavobacteriaceae</taxon>
        <taxon>Winogradskyella</taxon>
    </lineage>
</organism>
<accession>A0ABS3SY66</accession>
<evidence type="ECO:0000256" key="1">
    <source>
        <dbReference type="SAM" id="SignalP"/>
    </source>
</evidence>
<dbReference type="RefSeq" id="WP_208152197.1">
    <property type="nucleotide sequence ID" value="NZ_JAGEVF010000001.1"/>
</dbReference>
<keyword evidence="1" id="KW-0732">Signal</keyword>
<evidence type="ECO:0000313" key="2">
    <source>
        <dbReference type="EMBL" id="MBO3115433.1"/>
    </source>
</evidence>
<dbReference type="EMBL" id="JAGEVF010000001">
    <property type="protein sequence ID" value="MBO3115433.1"/>
    <property type="molecule type" value="Genomic_DNA"/>
</dbReference>
<comment type="caution">
    <text evidence="2">The sequence shown here is derived from an EMBL/GenBank/DDBJ whole genome shotgun (WGS) entry which is preliminary data.</text>
</comment>
<name>A0ABS3SY66_9FLAO</name>
<feature type="chain" id="PRO_5046385529" evidence="1">
    <location>
        <begin position="20"/>
        <end position="339"/>
    </location>
</feature>
<feature type="signal peptide" evidence="1">
    <location>
        <begin position="1"/>
        <end position="19"/>
    </location>
</feature>
<dbReference type="Gene3D" id="2.60.40.1120">
    <property type="entry name" value="Carboxypeptidase-like, regulatory domain"/>
    <property type="match status" value="1"/>
</dbReference>
<sequence>MTSKWYLLICLLISITSYAQILSGKVLDAKTNEPLETVAVYFDNTTIGTTTDEKGEFSLEYTEAVQSTLVISYLGYDKVYISDFRQKKSITISLVEANNELDEVYIEYDDELTRRQKLRLFKDQFLGSTKRGKSCKILNEDDIYLRYNKKDKTLSASSKEPIVIYNKALDYEISYDLNDFEIQFRYVNAKSNKFTLNTAYYLGTMYFKDLNTINQKRSIVKKREKAFKGSIQHFMRALYNEDLGSQNYTVFKRGFKVNGWDHIEVIPIENSNRKNVFLKGKISILYNKKVQSDMFLDKDIKVFSVDAYGHYTPIVGVYFTGYMNEQRIGDMLPLDYGLK</sequence>
<dbReference type="InterPro" id="IPR008969">
    <property type="entry name" value="CarboxyPept-like_regulatory"/>
</dbReference>
<proteinExistence type="predicted"/>
<dbReference type="Pfam" id="PF13715">
    <property type="entry name" value="CarbopepD_reg_2"/>
    <property type="match status" value="1"/>
</dbReference>
<dbReference type="Proteomes" id="UP000676776">
    <property type="component" value="Unassembled WGS sequence"/>
</dbReference>
<evidence type="ECO:0000313" key="3">
    <source>
        <dbReference type="Proteomes" id="UP000676776"/>
    </source>
</evidence>
<keyword evidence="3" id="KW-1185">Reference proteome</keyword>